<gene>
    <name evidence="5" type="ORF">B0T18DRAFT_239281</name>
</gene>
<dbReference type="PROSITE" id="PS50011">
    <property type="entry name" value="PROTEIN_KINASE_DOM"/>
    <property type="match status" value="1"/>
</dbReference>
<dbReference type="Gene3D" id="1.10.510.10">
    <property type="entry name" value="Transferase(Phosphotransferase) domain 1"/>
    <property type="match status" value="1"/>
</dbReference>
<dbReference type="InterPro" id="IPR011009">
    <property type="entry name" value="Kinase-like_dom_sf"/>
</dbReference>
<dbReference type="InterPro" id="IPR008271">
    <property type="entry name" value="Ser/Thr_kinase_AS"/>
</dbReference>
<dbReference type="PANTHER" id="PTHR44329">
    <property type="entry name" value="SERINE/THREONINE-PROTEIN KINASE TNNI3K-RELATED"/>
    <property type="match status" value="1"/>
</dbReference>
<comment type="caution">
    <text evidence="5">The sequence shown here is derived from an EMBL/GenBank/DDBJ whole genome shotgun (WGS) entry which is preliminary data.</text>
</comment>
<keyword evidence="1" id="KW-0547">Nucleotide-binding</keyword>
<protein>
    <recommendedName>
        <fullName evidence="4">Protein kinase domain-containing protein</fullName>
    </recommendedName>
</protein>
<dbReference type="InterPro" id="IPR000719">
    <property type="entry name" value="Prot_kinase_dom"/>
</dbReference>
<keyword evidence="2" id="KW-0067">ATP-binding</keyword>
<feature type="domain" description="Protein kinase" evidence="4">
    <location>
        <begin position="63"/>
        <end position="388"/>
    </location>
</feature>
<sequence>MSVMDSSNSAPAGPQNDWFRDGDSPAKPVEPEQSRNSNFVPLFLSHMESMTVLGTLPPFFLDQAFEGDLGDGSFFDVQKKSIERGGKTSVVAVKRLKSSAVASSNPQPRHSATDSRSLRVMLREIQVMETMENCPFTLQLLDVGSWSDPDFRSMPFLLVEFAASGTLTKFLAIQKPTDAAVSDLAAYVASRYHDRDYALRKSLLLDVARGLHALHQAGIFHTDLKPDNILIFGTGNGPQDNIIANRFHAKVSDFGSSIMRNKATPDRRILFGRDSGGTRGYMAPELYGMRASEVLNLSDSALRMLDTFSFGVVLVEAISSCRVTGAPFDGGLTADSVVPLLGPFVRSHVGAAEWDDTITKLLGSCLTGSPLRSDEFGYLLALFGQESQESEETSAKTLSKPTPTSKLLAFIDGASQLVKASGEDLNIPLLLTDYPVPAFDLLGNMRAFRRGLDGLQPFQEILRQWIEAMPQDKGEHHLASGLSHVFGCGVISFEDCCDNLLEAARRDNSTAQIIYKRFYEALFSIFLGESQPPSLITPTAIRDINPDIFQALEELVELRPDDNHVAHLIRFCERSTWAMLIDNRLCERMELEPAEATSWDVIGHGRIHDERIKGFLRQQICSLRSLPSAGPNSELLAPRHYDLLMAAAIVFGDEQSECDQLELLCDTFDGLGISLNDLVITSLDDSDNSISPLMLASCCGNAHAVRVLAKAADGPSAKQQRCGDGPIPLHYLFAFAEDDIDDVCRILADGISLEGIHSGLFYPAGHFCSLAGSPLDFSLKVGSVAATASLWRQIYSRDHRFRETIRVYPSMDSKFLETIPHLVDIPPLDAFAIRCWGSMQPSMWELFLTLLDEEEDPQATRVEMTARLRERVFDGDVSDRGHYYFITCIILTFAFPLLPMLLHGPKYTERLTQQLRRGMKFFMDVSHPDFVPFLFDPVVTLTPDPHLQVALVEACQGLGTAPEAAQYDTETLKGLFFLLIVKGAEQRLSLGHSLGFVMPKNQPAETIFKALAAAAGAGDAPAYRRIVQKSAEYGINLPEEGAVQFLAAWFARNHNPLQQPANVIRQYLDAVSEMPVLPQSRSGRPWRFTFVPTWLHVSAMEHRHSKTGRVLWDAVKYDNLPLVLALVDRNPSHLYPGLIEPGVFFLLCVNDRHRAVLQGLLEHLGPAKSLDCLRRRTRFPSRLTAMDVAVYHGSTQCLLVIARFLSAAVVPLDALFPGNKNGNGLMDTLPVSLFDCARGYQVLMGLSGVLASPWRALTSRQWGSDLESHVGEAIVVPGLLSIVPFVWEMCRHEPARFEAVQSSVKQLFGADFDISLASQRNNNRPMSKDKLDPADEVGMVWAVSCVGKAAKHWKLSLLVVGIFTYTSVTVSRVLVRELFIRKG</sequence>
<dbReference type="SMART" id="SM00220">
    <property type="entry name" value="S_TKc"/>
    <property type="match status" value="1"/>
</dbReference>
<dbReference type="GO" id="GO:0005524">
    <property type="term" value="F:ATP binding"/>
    <property type="evidence" value="ECO:0007669"/>
    <property type="project" value="UniProtKB-KW"/>
</dbReference>
<evidence type="ECO:0000256" key="2">
    <source>
        <dbReference type="ARBA" id="ARBA00022840"/>
    </source>
</evidence>
<organism evidence="5 6">
    <name type="scientific">Schizothecium vesticola</name>
    <dbReference type="NCBI Taxonomy" id="314040"/>
    <lineage>
        <taxon>Eukaryota</taxon>
        <taxon>Fungi</taxon>
        <taxon>Dikarya</taxon>
        <taxon>Ascomycota</taxon>
        <taxon>Pezizomycotina</taxon>
        <taxon>Sordariomycetes</taxon>
        <taxon>Sordariomycetidae</taxon>
        <taxon>Sordariales</taxon>
        <taxon>Schizotheciaceae</taxon>
        <taxon>Schizothecium</taxon>
    </lineage>
</organism>
<evidence type="ECO:0000313" key="5">
    <source>
        <dbReference type="EMBL" id="KAK0738103.1"/>
    </source>
</evidence>
<dbReference type="PANTHER" id="PTHR44329:SF298">
    <property type="entry name" value="MIXED LINEAGE KINASE DOMAIN-LIKE PROTEIN"/>
    <property type="match status" value="1"/>
</dbReference>
<dbReference type="InterPro" id="IPR051681">
    <property type="entry name" value="Ser/Thr_Kinases-Pseudokinases"/>
</dbReference>
<dbReference type="EMBL" id="JAUKUD010000007">
    <property type="protein sequence ID" value="KAK0738103.1"/>
    <property type="molecule type" value="Genomic_DNA"/>
</dbReference>
<evidence type="ECO:0000313" key="6">
    <source>
        <dbReference type="Proteomes" id="UP001172155"/>
    </source>
</evidence>
<evidence type="ECO:0000259" key="4">
    <source>
        <dbReference type="PROSITE" id="PS50011"/>
    </source>
</evidence>
<dbReference type="PROSITE" id="PS00108">
    <property type="entry name" value="PROTEIN_KINASE_ST"/>
    <property type="match status" value="1"/>
</dbReference>
<feature type="compositionally biased region" description="Basic and acidic residues" evidence="3">
    <location>
        <begin position="18"/>
        <end position="33"/>
    </location>
</feature>
<reference evidence="5" key="1">
    <citation type="submission" date="2023-06" db="EMBL/GenBank/DDBJ databases">
        <title>Genome-scale phylogeny and comparative genomics of the fungal order Sordariales.</title>
        <authorList>
            <consortium name="Lawrence Berkeley National Laboratory"/>
            <person name="Hensen N."/>
            <person name="Bonometti L."/>
            <person name="Westerberg I."/>
            <person name="Brannstrom I.O."/>
            <person name="Guillou S."/>
            <person name="Cros-Aarteil S."/>
            <person name="Calhoun S."/>
            <person name="Haridas S."/>
            <person name="Kuo A."/>
            <person name="Mondo S."/>
            <person name="Pangilinan J."/>
            <person name="Riley R."/>
            <person name="LaButti K."/>
            <person name="Andreopoulos B."/>
            <person name="Lipzen A."/>
            <person name="Chen C."/>
            <person name="Yanf M."/>
            <person name="Daum C."/>
            <person name="Ng V."/>
            <person name="Clum A."/>
            <person name="Steindorff A."/>
            <person name="Ohm R."/>
            <person name="Martin F."/>
            <person name="Silar P."/>
            <person name="Natvig D."/>
            <person name="Lalanne C."/>
            <person name="Gautier V."/>
            <person name="Ament-velasquez S.L."/>
            <person name="Kruys A."/>
            <person name="Hutchinson M.I."/>
            <person name="Powell A.J."/>
            <person name="Barry K."/>
            <person name="Miller A.N."/>
            <person name="Grigoriev I.V."/>
            <person name="Debuchy R."/>
            <person name="Gladieux P."/>
            <person name="Thoren M.H."/>
            <person name="Johannesson H."/>
        </authorList>
    </citation>
    <scope>NUCLEOTIDE SEQUENCE</scope>
    <source>
        <strain evidence="5">SMH3187-1</strain>
    </source>
</reference>
<dbReference type="Pfam" id="PF00069">
    <property type="entry name" value="Pkinase"/>
    <property type="match status" value="1"/>
</dbReference>
<feature type="region of interest" description="Disordered" evidence="3">
    <location>
        <begin position="1"/>
        <end position="34"/>
    </location>
</feature>
<evidence type="ECO:0000256" key="3">
    <source>
        <dbReference type="SAM" id="MobiDB-lite"/>
    </source>
</evidence>
<dbReference type="GO" id="GO:0097527">
    <property type="term" value="P:necroptotic signaling pathway"/>
    <property type="evidence" value="ECO:0007669"/>
    <property type="project" value="TreeGrafter"/>
</dbReference>
<keyword evidence="6" id="KW-1185">Reference proteome</keyword>
<accession>A0AA40BQ01</accession>
<dbReference type="SUPFAM" id="SSF56112">
    <property type="entry name" value="Protein kinase-like (PK-like)"/>
    <property type="match status" value="1"/>
</dbReference>
<proteinExistence type="predicted"/>
<name>A0AA40BQ01_9PEZI</name>
<dbReference type="Proteomes" id="UP001172155">
    <property type="component" value="Unassembled WGS sequence"/>
</dbReference>
<dbReference type="GO" id="GO:0004672">
    <property type="term" value="F:protein kinase activity"/>
    <property type="evidence" value="ECO:0007669"/>
    <property type="project" value="InterPro"/>
</dbReference>
<feature type="compositionally biased region" description="Polar residues" evidence="3">
    <location>
        <begin position="1"/>
        <end position="10"/>
    </location>
</feature>
<evidence type="ECO:0000256" key="1">
    <source>
        <dbReference type="ARBA" id="ARBA00022741"/>
    </source>
</evidence>